<dbReference type="RefSeq" id="WP_108147244.1">
    <property type="nucleotide sequence ID" value="NZ_CP026304.1"/>
</dbReference>
<dbReference type="GeneID" id="55654509"/>
<dbReference type="PROSITE" id="PS51257">
    <property type="entry name" value="PROKAR_LIPOPROTEIN"/>
    <property type="match status" value="1"/>
</dbReference>
<organism evidence="1 2">
    <name type="scientific">Streptomyces lunaelactis</name>
    <dbReference type="NCBI Taxonomy" id="1535768"/>
    <lineage>
        <taxon>Bacteria</taxon>
        <taxon>Bacillati</taxon>
        <taxon>Actinomycetota</taxon>
        <taxon>Actinomycetes</taxon>
        <taxon>Kitasatosporales</taxon>
        <taxon>Streptomycetaceae</taxon>
        <taxon>Streptomyces</taxon>
    </lineage>
</organism>
<dbReference type="EMBL" id="CP026304">
    <property type="protein sequence ID" value="AVZ71554.1"/>
    <property type="molecule type" value="Genomic_DNA"/>
</dbReference>
<evidence type="ECO:0000313" key="1">
    <source>
        <dbReference type="EMBL" id="AVZ71554.1"/>
    </source>
</evidence>
<dbReference type="Pfam" id="PF03640">
    <property type="entry name" value="Lipoprotein_15"/>
    <property type="match status" value="2"/>
</dbReference>
<name>A0A2R4SXI8_9ACTN</name>
<keyword evidence="2" id="KW-1185">Reference proteome</keyword>
<dbReference type="AlphaFoldDB" id="A0A2R4SXI8"/>
<dbReference type="InterPro" id="IPR005297">
    <property type="entry name" value="Lipoprotein_repeat"/>
</dbReference>
<dbReference type="PANTHER" id="PTHR39335">
    <property type="entry name" value="BLL4220 PROTEIN"/>
    <property type="match status" value="1"/>
</dbReference>
<evidence type="ECO:0008006" key="3">
    <source>
        <dbReference type="Google" id="ProtNLM"/>
    </source>
</evidence>
<dbReference type="OrthoDB" id="597632at2"/>
<dbReference type="PANTHER" id="PTHR39335:SF1">
    <property type="entry name" value="BLL4220 PROTEIN"/>
    <property type="match status" value="1"/>
</dbReference>
<dbReference type="Proteomes" id="UP000244201">
    <property type="component" value="Chromosome"/>
</dbReference>
<dbReference type="GO" id="GO:0043448">
    <property type="term" value="P:alkane catabolic process"/>
    <property type="evidence" value="ECO:0007669"/>
    <property type="project" value="TreeGrafter"/>
</dbReference>
<sequence>MSRSALGTAALLIAAALGLAGCGGGGSGGESAARDTSTIKAADSSLGRILVDGNGRTLYLFTGDSQNTNAMDCDAACLRLWPPMEGTPKAGAGVDASRIGSTAAKGDKTQATYAGHPLYYYADDKSAGDVNGQGIDKIWYVLDAAGSAITKSPKPADNGGYGY</sequence>
<reference evidence="1 2" key="1">
    <citation type="submission" date="2018-01" db="EMBL/GenBank/DDBJ databases">
        <title>Complete genome sequence of Streptomyces lunaelactis MM109T, a Ferroverdin A producer isolated from cave moonmilk deposits.</title>
        <authorList>
            <person name="Naome A."/>
            <person name="Martinet L."/>
            <person name="Maciejewska M."/>
            <person name="Anderssen S."/>
            <person name="Adam D."/>
            <person name="Tenconi E."/>
            <person name="Deflandre B."/>
            <person name="Arguelles-Arias A."/>
            <person name="Calusinska M."/>
            <person name="Copieters W."/>
            <person name="Karim L."/>
            <person name="Hanikenne M."/>
            <person name="Baurain D."/>
            <person name="van Wezel G."/>
            <person name="Smargiasso N."/>
            <person name="de Pauw E."/>
            <person name="Delfosse P."/>
            <person name="Rigali S."/>
        </authorList>
    </citation>
    <scope>NUCLEOTIDE SEQUENCE [LARGE SCALE GENOMIC DNA]</scope>
    <source>
        <strain evidence="1 2">MM109</strain>
    </source>
</reference>
<evidence type="ECO:0000313" key="2">
    <source>
        <dbReference type="Proteomes" id="UP000244201"/>
    </source>
</evidence>
<gene>
    <name evidence="1" type="ORF">SLUN_04400</name>
</gene>
<proteinExistence type="predicted"/>
<accession>A0A2R4SXI8</accession>
<protein>
    <recommendedName>
        <fullName evidence="3">Lipoprotein</fullName>
    </recommendedName>
</protein>
<dbReference type="KEGG" id="slk:SLUN_04400"/>